<evidence type="ECO:0008006" key="2">
    <source>
        <dbReference type="Google" id="ProtNLM"/>
    </source>
</evidence>
<dbReference type="AlphaFoldDB" id="A0A0F8YK04"/>
<feature type="non-terminal residue" evidence="1">
    <location>
        <position position="1"/>
    </location>
</feature>
<comment type="caution">
    <text evidence="1">The sequence shown here is derived from an EMBL/GenBank/DDBJ whole genome shotgun (WGS) entry which is preliminary data.</text>
</comment>
<reference evidence="1" key="1">
    <citation type="journal article" date="2015" name="Nature">
        <title>Complex archaea that bridge the gap between prokaryotes and eukaryotes.</title>
        <authorList>
            <person name="Spang A."/>
            <person name="Saw J.H."/>
            <person name="Jorgensen S.L."/>
            <person name="Zaremba-Niedzwiedzka K."/>
            <person name="Martijn J."/>
            <person name="Lind A.E."/>
            <person name="van Eijk R."/>
            <person name="Schleper C."/>
            <person name="Guy L."/>
            <person name="Ettema T.J."/>
        </authorList>
    </citation>
    <scope>NUCLEOTIDE SEQUENCE</scope>
</reference>
<gene>
    <name evidence="1" type="ORF">LCGC14_3145430</name>
</gene>
<protein>
    <recommendedName>
        <fullName evidence="2">Sulfotransferase domain-containing protein</fullName>
    </recommendedName>
</protein>
<dbReference type="Gene3D" id="3.40.50.300">
    <property type="entry name" value="P-loop containing nucleotide triphosphate hydrolases"/>
    <property type="match status" value="1"/>
</dbReference>
<evidence type="ECO:0000313" key="1">
    <source>
        <dbReference type="EMBL" id="KKK48406.1"/>
    </source>
</evidence>
<dbReference type="InterPro" id="IPR027417">
    <property type="entry name" value="P-loop_NTPase"/>
</dbReference>
<proteinExistence type="predicted"/>
<name>A0A0F8YK04_9ZZZZ</name>
<dbReference type="SUPFAM" id="SSF52540">
    <property type="entry name" value="P-loop containing nucleoside triphosphate hydrolases"/>
    <property type="match status" value="1"/>
</dbReference>
<organism evidence="1">
    <name type="scientific">marine sediment metagenome</name>
    <dbReference type="NCBI Taxonomy" id="412755"/>
    <lineage>
        <taxon>unclassified sequences</taxon>
        <taxon>metagenomes</taxon>
        <taxon>ecological metagenomes</taxon>
    </lineage>
</organism>
<sequence>KKLNIDTIYLIRDPFNSLISYSKSIRHEDEFLRRGLKSINTKEWIDAYLDGPIHFWINHTRVMLEHEKSIIVRYNYFKDDWKLINNVPNISKFFNYKENDVTKILNPESIEYIRYRTRELCEKLDLTEY</sequence>
<accession>A0A0F8YK04</accession>
<dbReference type="EMBL" id="LAZR01069077">
    <property type="protein sequence ID" value="KKK48406.1"/>
    <property type="molecule type" value="Genomic_DNA"/>
</dbReference>